<evidence type="ECO:0000313" key="2">
    <source>
        <dbReference type="Proteomes" id="UP000198280"/>
    </source>
</evidence>
<dbReference type="Proteomes" id="UP000198280">
    <property type="component" value="Unassembled WGS sequence"/>
</dbReference>
<reference evidence="1 2" key="1">
    <citation type="submission" date="2017-06" db="EMBL/GenBank/DDBJ databases">
        <authorList>
            <person name="Kim H.J."/>
            <person name="Triplett B.A."/>
        </authorList>
    </citation>
    <scope>NUCLEOTIDE SEQUENCE [LARGE SCALE GENOMIC DNA]</scope>
    <source>
        <strain evidence="1 2">CGMCC 4.1858</strain>
    </source>
</reference>
<accession>A0A239IIA2</accession>
<dbReference type="AlphaFoldDB" id="A0A239IIA2"/>
<evidence type="ECO:0008006" key="3">
    <source>
        <dbReference type="Google" id="ProtNLM"/>
    </source>
</evidence>
<dbReference type="InterPro" id="IPR036866">
    <property type="entry name" value="RibonucZ/Hydroxyglut_hydro"/>
</dbReference>
<organism evidence="1 2">
    <name type="scientific">Actinacidiphila glaucinigra</name>
    <dbReference type="NCBI Taxonomy" id="235986"/>
    <lineage>
        <taxon>Bacteria</taxon>
        <taxon>Bacillati</taxon>
        <taxon>Actinomycetota</taxon>
        <taxon>Actinomycetes</taxon>
        <taxon>Kitasatosporales</taxon>
        <taxon>Streptomycetaceae</taxon>
        <taxon>Actinacidiphila</taxon>
    </lineage>
</organism>
<gene>
    <name evidence="1" type="ORF">SAMN05216252_110169</name>
</gene>
<proteinExistence type="predicted"/>
<keyword evidence="2" id="KW-1185">Reference proteome</keyword>
<dbReference type="EMBL" id="FZOF01000010">
    <property type="protein sequence ID" value="SNS93132.1"/>
    <property type="molecule type" value="Genomic_DNA"/>
</dbReference>
<sequence>MRELATGVWHWQAPHPDWTPDDRWPREVSSYAVDDGTRLLLLDPLSVPPGLLALAADRQPVVVLTAPWHERDTRSLVELLGAPVFTPPPDTADDIVRKFGVTREQAGDGSPDLTWLRTGAGGAGRLYAAGDRLPVGIEAFAGREHNDLVLWDGRVRAVIPGDTLVDFGRGLQINDRLRGGITREQVAERLRPLLALPVEIVLPAHGAPADRAALERALSL</sequence>
<dbReference type="RefSeq" id="WP_089225610.1">
    <property type="nucleotide sequence ID" value="NZ_FZOF01000010.1"/>
</dbReference>
<name>A0A239IIA2_9ACTN</name>
<dbReference type="SUPFAM" id="SSF56281">
    <property type="entry name" value="Metallo-hydrolase/oxidoreductase"/>
    <property type="match status" value="1"/>
</dbReference>
<dbReference type="OrthoDB" id="5380580at2"/>
<dbReference type="Gene3D" id="3.60.15.10">
    <property type="entry name" value="Ribonuclease Z/Hydroxyacylglutathione hydrolase-like"/>
    <property type="match status" value="1"/>
</dbReference>
<protein>
    <recommendedName>
        <fullName evidence="3">MBL fold metallo-hydrolase</fullName>
    </recommendedName>
</protein>
<evidence type="ECO:0000313" key="1">
    <source>
        <dbReference type="EMBL" id="SNS93132.1"/>
    </source>
</evidence>